<evidence type="ECO:0000313" key="1">
    <source>
        <dbReference type="EMBL" id="EAV46274.1"/>
    </source>
</evidence>
<accession>A0NMH9</accession>
<organism evidence="1 2">
    <name type="scientific">Roseibium aggregatum (strain ATCC 25650 / DSM 13394 / JCM 20685 / NBRC 16684 / NCIMB 2208 / IAM 12614 / B1)</name>
    <name type="common">Stappia aggregata</name>
    <dbReference type="NCBI Taxonomy" id="384765"/>
    <lineage>
        <taxon>Bacteria</taxon>
        <taxon>Pseudomonadati</taxon>
        <taxon>Pseudomonadota</taxon>
        <taxon>Alphaproteobacteria</taxon>
        <taxon>Hyphomicrobiales</taxon>
        <taxon>Stappiaceae</taxon>
        <taxon>Roseibium</taxon>
    </lineage>
</organism>
<protein>
    <submittedName>
        <fullName evidence="1">Uncharacterized protein</fullName>
    </submittedName>
</protein>
<gene>
    <name evidence="1" type="ORF">SIAM614_10608</name>
</gene>
<dbReference type="EMBL" id="AAUW01000001">
    <property type="protein sequence ID" value="EAV46274.1"/>
    <property type="molecule type" value="Genomic_DNA"/>
</dbReference>
<proteinExistence type="predicted"/>
<comment type="caution">
    <text evidence="1">The sequence shown here is derived from an EMBL/GenBank/DDBJ whole genome shotgun (WGS) entry which is preliminary data.</text>
</comment>
<name>A0NMH9_ROSAI</name>
<evidence type="ECO:0000313" key="2">
    <source>
        <dbReference type="Proteomes" id="UP000004848"/>
    </source>
</evidence>
<reference evidence="1 2" key="1">
    <citation type="submission" date="2006-05" db="EMBL/GenBank/DDBJ databases">
        <authorList>
            <person name="King G."/>
            <person name="Ferriera S."/>
            <person name="Johnson J."/>
            <person name="Kravitz S."/>
            <person name="Beeson K."/>
            <person name="Sutton G."/>
            <person name="Rogers Y.-H."/>
            <person name="Friedman R."/>
            <person name="Frazier M."/>
            <person name="Venter J.C."/>
        </authorList>
    </citation>
    <scope>NUCLEOTIDE SEQUENCE [LARGE SCALE GENOMIC DNA]</scope>
    <source>
        <strain evidence="2">ATCC 25650 / DSM 13394 / JCM 20685 / NBRC 16684 / NCIMB 2208 / IAM 12614 / B1</strain>
    </source>
</reference>
<dbReference type="Proteomes" id="UP000004848">
    <property type="component" value="Unassembled WGS sequence"/>
</dbReference>
<dbReference type="AlphaFoldDB" id="A0NMH9"/>
<sequence length="68" mass="7969">MHSSFKTIPTTDIYFLNSNRESGLRREGINSFSTRRAIVVCRRDHPAVVQRLLGEKNKRLYYVIDDNL</sequence>